<reference evidence="2" key="1">
    <citation type="submission" date="2022-10" db="EMBL/GenBank/DDBJ databases">
        <title>The complete genomes of actinobacterial strains from the NBC collection.</title>
        <authorList>
            <person name="Joergensen T.S."/>
            <person name="Alvarez Arevalo M."/>
            <person name="Sterndorff E.B."/>
            <person name="Faurdal D."/>
            <person name="Vuksanovic O."/>
            <person name="Mourched A.-S."/>
            <person name="Charusanti P."/>
            <person name="Shaw S."/>
            <person name="Blin K."/>
            <person name="Weber T."/>
        </authorList>
    </citation>
    <scope>NUCLEOTIDE SEQUENCE</scope>
    <source>
        <strain evidence="2">NBC_00222</strain>
    </source>
</reference>
<proteinExistence type="predicted"/>
<dbReference type="Proteomes" id="UP001432222">
    <property type="component" value="Chromosome"/>
</dbReference>
<keyword evidence="3" id="KW-1185">Reference proteome</keyword>
<evidence type="ECO:0008006" key="4">
    <source>
        <dbReference type="Google" id="ProtNLM"/>
    </source>
</evidence>
<dbReference type="EMBL" id="CP108110">
    <property type="protein sequence ID" value="WUQ83626.1"/>
    <property type="molecule type" value="Genomic_DNA"/>
</dbReference>
<evidence type="ECO:0000313" key="2">
    <source>
        <dbReference type="EMBL" id="WUQ83626.1"/>
    </source>
</evidence>
<evidence type="ECO:0000313" key="1">
    <source>
        <dbReference type="EMBL" id="WUQ82627.1"/>
    </source>
</evidence>
<evidence type="ECO:0000313" key="3">
    <source>
        <dbReference type="Proteomes" id="UP001432222"/>
    </source>
</evidence>
<organism evidence="2 3">
    <name type="scientific">Kitasatospora purpeofusca</name>
    <dbReference type="NCBI Taxonomy" id="67352"/>
    <lineage>
        <taxon>Bacteria</taxon>
        <taxon>Bacillati</taxon>
        <taxon>Actinomycetota</taxon>
        <taxon>Actinomycetes</taxon>
        <taxon>Kitasatosporales</taxon>
        <taxon>Streptomycetaceae</taxon>
        <taxon>Kitasatospora</taxon>
    </lineage>
</organism>
<accession>A0ABZ1U0E8</accession>
<sequence length="103" mass="10616">MEDLKTWITDNPVKTRAAVVALLTLLGTVVPKLAGVETNEAVIGLVLAGAAMAGGHSAGKRVVTHATDEARTEAARAEALAKCCACPHEAPAEVGEDGMKIKR</sequence>
<name>A0ABZ1U0E8_9ACTN</name>
<gene>
    <name evidence="1" type="ORF">OHA16_06290</name>
    <name evidence="2" type="ORF">OHA16_12000</name>
</gene>
<protein>
    <recommendedName>
        <fullName evidence="4">Holin</fullName>
    </recommendedName>
</protein>
<dbReference type="EMBL" id="CP108110">
    <property type="protein sequence ID" value="WUQ82627.1"/>
    <property type="molecule type" value="Genomic_DNA"/>
</dbReference>
<dbReference type="RefSeq" id="WP_328953682.1">
    <property type="nucleotide sequence ID" value="NZ_CP108110.1"/>
</dbReference>